<reference evidence="22 23" key="1">
    <citation type="journal article" date="2012" name="Int. J. Syst. Evol. Microbiol.">
        <title>Vibrio caribbeanicus sp. nov., isolated from the marine sponge Scleritoderma cyanea.</title>
        <authorList>
            <person name="Hoffmann M."/>
            <person name="Monday S.R."/>
            <person name="Allard M.W."/>
            <person name="Strain E.A."/>
            <person name="Whittaker P."/>
            <person name="Naum M."/>
            <person name="McCarthy P.J."/>
            <person name="Lopez J.V."/>
            <person name="Fischer M."/>
            <person name="Brown E.W."/>
        </authorList>
    </citation>
    <scope>NUCLEOTIDE SEQUENCE [LARGE SCALE GENOMIC DNA]</scope>
    <source>
        <strain evidence="22 23">LMG 20546</strain>
    </source>
</reference>
<dbReference type="eggNOG" id="COG0784">
    <property type="taxonomic scope" value="Bacteria"/>
</dbReference>
<organism evidence="22 23">
    <name type="scientific">Vibrio brasiliensis LMG 20546</name>
    <dbReference type="NCBI Taxonomy" id="945543"/>
    <lineage>
        <taxon>Bacteria</taxon>
        <taxon>Pseudomonadati</taxon>
        <taxon>Pseudomonadota</taxon>
        <taxon>Gammaproteobacteria</taxon>
        <taxon>Vibrionales</taxon>
        <taxon>Vibrionaceae</taxon>
        <taxon>Vibrio</taxon>
        <taxon>Vibrio oreintalis group</taxon>
    </lineage>
</organism>
<evidence type="ECO:0000259" key="19">
    <source>
        <dbReference type="PROSITE" id="PS50109"/>
    </source>
</evidence>
<dbReference type="Gene3D" id="1.20.120.160">
    <property type="entry name" value="HPT domain"/>
    <property type="match status" value="1"/>
</dbReference>
<dbReference type="InterPro" id="IPR003661">
    <property type="entry name" value="HisK_dim/P_dom"/>
</dbReference>
<evidence type="ECO:0000256" key="4">
    <source>
        <dbReference type="ARBA" id="ARBA00022475"/>
    </source>
</evidence>
<evidence type="ECO:0000256" key="9">
    <source>
        <dbReference type="ARBA" id="ARBA00022777"/>
    </source>
</evidence>
<dbReference type="Proteomes" id="UP000004371">
    <property type="component" value="Unassembled WGS sequence"/>
</dbReference>
<dbReference type="PANTHER" id="PTHR43047:SF72">
    <property type="entry name" value="OSMOSENSING HISTIDINE PROTEIN KINASE SLN1"/>
    <property type="match status" value="1"/>
</dbReference>
<dbReference type="PANTHER" id="PTHR43047">
    <property type="entry name" value="TWO-COMPONENT HISTIDINE PROTEIN KINASE"/>
    <property type="match status" value="1"/>
</dbReference>
<keyword evidence="23" id="KW-1185">Reference proteome</keyword>
<dbReference type="SUPFAM" id="SSF52172">
    <property type="entry name" value="CheY-like"/>
    <property type="match status" value="1"/>
</dbReference>
<dbReference type="InterPro" id="IPR008207">
    <property type="entry name" value="Sig_transdc_His_kin_Hpt_dom"/>
</dbReference>
<comment type="catalytic activity">
    <reaction evidence="1">
        <text>ATP + protein L-histidine = ADP + protein N-phospho-L-histidine.</text>
        <dbReference type="EC" id="2.7.13.3"/>
    </reaction>
</comment>
<dbReference type="SUPFAM" id="SSF53850">
    <property type="entry name" value="Periplasmic binding protein-like II"/>
    <property type="match status" value="2"/>
</dbReference>
<keyword evidence="10" id="KW-0378">Hydrolase</keyword>
<evidence type="ECO:0000256" key="18">
    <source>
        <dbReference type="SAM" id="SignalP"/>
    </source>
</evidence>
<feature type="domain" description="Histidine kinase" evidence="19">
    <location>
        <begin position="671"/>
        <end position="887"/>
    </location>
</feature>
<dbReference type="FunFam" id="3.30.565.10:FF:000010">
    <property type="entry name" value="Sensor histidine kinase RcsC"/>
    <property type="match status" value="1"/>
</dbReference>
<dbReference type="Pfam" id="PF00512">
    <property type="entry name" value="HisKA"/>
    <property type="match status" value="1"/>
</dbReference>
<dbReference type="SUPFAM" id="SSF47226">
    <property type="entry name" value="Histidine-containing phosphotransfer domain, HPT domain"/>
    <property type="match status" value="1"/>
</dbReference>
<dbReference type="PROSITE" id="PS50109">
    <property type="entry name" value="HIS_KIN"/>
    <property type="match status" value="1"/>
</dbReference>
<dbReference type="SMART" id="SM00387">
    <property type="entry name" value="HATPase_c"/>
    <property type="match status" value="1"/>
</dbReference>
<dbReference type="InterPro" id="IPR036890">
    <property type="entry name" value="HATPase_C_sf"/>
</dbReference>
<evidence type="ECO:0000256" key="11">
    <source>
        <dbReference type="ARBA" id="ARBA00022840"/>
    </source>
</evidence>
<dbReference type="InterPro" id="IPR001789">
    <property type="entry name" value="Sig_transdc_resp-reg_receiver"/>
</dbReference>
<dbReference type="SUPFAM" id="SSF47384">
    <property type="entry name" value="Homodimeric domain of signal transducing histidine kinase"/>
    <property type="match status" value="1"/>
</dbReference>
<protein>
    <recommendedName>
        <fullName evidence="3">histidine kinase</fullName>
        <ecNumber evidence="3">2.7.13.3</ecNumber>
    </recommendedName>
</protein>
<dbReference type="GO" id="GO:0005886">
    <property type="term" value="C:plasma membrane"/>
    <property type="evidence" value="ECO:0007669"/>
    <property type="project" value="UniProtKB-SubCell"/>
</dbReference>
<evidence type="ECO:0000313" key="22">
    <source>
        <dbReference type="EMBL" id="EGA64367.1"/>
    </source>
</evidence>
<evidence type="ECO:0000259" key="20">
    <source>
        <dbReference type="PROSITE" id="PS50110"/>
    </source>
</evidence>
<feature type="transmembrane region" description="Helical" evidence="17">
    <location>
        <begin position="495"/>
        <end position="517"/>
    </location>
</feature>
<feature type="modified residue" description="4-aspartylphosphate" evidence="16">
    <location>
        <position position="1058"/>
    </location>
</feature>
<keyword evidence="4" id="KW-1003">Cell membrane</keyword>
<evidence type="ECO:0000256" key="8">
    <source>
        <dbReference type="ARBA" id="ARBA00022692"/>
    </source>
</evidence>
<dbReference type="SMART" id="SM00448">
    <property type="entry name" value="REC"/>
    <property type="match status" value="1"/>
</dbReference>
<sequence>MLNIIFLVFSIFLFGNVMASPSESMSQSDREYLESLGKIKVAVLSDKGRLVNTTSFQGEFYNINVAYLKKISNELGLKIEFYEFDHPAEITSALYTREVDLILDFNSYDVSNKVGLFYSAPIFKSSVAYWSNKSTVGKRLDELKWVCVSGSIFCSILEQQNITNTIKVANFKQGTEKVLDSEDEVFLDSYISLAEYLNSSDNVSSSIATPPWGGFVYAQIVSIEENQRLIELIDKIVKRSIESDHLINSFSPYHFSDMINMAFRNSNYSNVVRYSFDDDSFPLLFRNEDGTLSGYLKDVLDLISSRTTLEFEYVSSESSQSAHAMLESNEIDLIPYSLTTNESNQSIEYTDSFMSFTYYAVSLANSTAAENGRKGVLLSESKKHIDVKNQLFGVNTEVYRESKKILSALEQGEIDVAYIRDDIIEIIISSHADDEYFVDRSMPIALNIAMAVSTQRLSLINVLNSIFRTWDQNELNKIKNSYDPFNVVYGYEEKYLYQVALGFVFVFLLSVVFFSLLQKNMKLKVIIKEKDAASTRIENEFLNSVIRQIPSIVFIYDDQANIRYTNCSKYLCSECDNCHITNDGIGYKNRDTFNDIFKKNLTVKDSCRTHSCPLDMEMMEYVCKKINLNDREYILTVINDVTEKNQRESDLENAKQKAESAIQARDKFLASMTHELRTPIAGMVGLIEMLGAKIKDEEETLLINNISSSARQLNVLVNDILDFSKLEADQLKLSPFDCDVLRETSEVLRVHKIAANKKGIHLKYNFKATKVRLVSIDGLRYSQILNNLLSNAIKFTDLGSVALEVELTEESINFLVTDTGCGMSTQVLATVFSPFVQADSSIARKYGGTGLGLSIVSELVELMKGKLIVESIENLGTKMSVSLPHQLVSTYKGQLSCLDIHFGDVSQNIKDWVGMWSAGPEDEEVKTQDAPHTILITSDHETDQSDGSYEQRIVFTDDVEGFKQIVQEKILLSNAPIFPDLLFECLYQHRDKAMICPPLEFEQLQGTVLVAEDNPINQLVIRKQLEQLGLTVNMVDDGEAAYHAIMEHPDGIDLLITDCHMPNMDGFELSSKIRNEANLDKHLTIIGCTAEDSSIVRSKSNESGFDHILFKPYGIEKLRNLLEACLLNNENKAAVTTHWLDKYSEEEVEQLRKISVACLTSDLQKLEEQQDDLPSLKKIVHKIKGGALSLGIEDLAKIIYKVERSIKSDRRAELQSELVLLADIMRANIELIENYHRSEK</sequence>
<dbReference type="Pfam" id="PF00072">
    <property type="entry name" value="Response_reg"/>
    <property type="match status" value="1"/>
</dbReference>
<name>E8LXZ4_9VIBR</name>
<evidence type="ECO:0000256" key="12">
    <source>
        <dbReference type="ARBA" id="ARBA00022989"/>
    </source>
</evidence>
<dbReference type="eggNOG" id="COG2205">
    <property type="taxonomic scope" value="Bacteria"/>
</dbReference>
<dbReference type="CDD" id="cd17546">
    <property type="entry name" value="REC_hyHK_CKI1_RcsC-like"/>
    <property type="match status" value="1"/>
</dbReference>
<keyword evidence="11" id="KW-0547">Nucleotide-binding</keyword>
<accession>E8LXZ4</accession>
<evidence type="ECO:0000256" key="15">
    <source>
        <dbReference type="PROSITE-ProRule" id="PRU00110"/>
    </source>
</evidence>
<feature type="chain" id="PRO_5003227672" description="histidine kinase" evidence="18">
    <location>
        <begin position="20"/>
        <end position="1240"/>
    </location>
</feature>
<dbReference type="InterPro" id="IPR005467">
    <property type="entry name" value="His_kinase_dom"/>
</dbReference>
<keyword evidence="6 16" id="KW-0597">Phosphoprotein</keyword>
<evidence type="ECO:0000256" key="13">
    <source>
        <dbReference type="ARBA" id="ARBA00023012"/>
    </source>
</evidence>
<keyword evidence="11" id="KW-0067">ATP-binding</keyword>
<keyword evidence="9 22" id="KW-0418">Kinase</keyword>
<dbReference type="EC" id="2.7.13.3" evidence="3"/>
<evidence type="ECO:0000259" key="21">
    <source>
        <dbReference type="PROSITE" id="PS50894"/>
    </source>
</evidence>
<dbReference type="InterPro" id="IPR036641">
    <property type="entry name" value="HPT_dom_sf"/>
</dbReference>
<dbReference type="CDD" id="cd00082">
    <property type="entry name" value="HisKA"/>
    <property type="match status" value="1"/>
</dbReference>
<evidence type="ECO:0000256" key="5">
    <source>
        <dbReference type="ARBA" id="ARBA00022519"/>
    </source>
</evidence>
<dbReference type="Gene3D" id="3.40.190.10">
    <property type="entry name" value="Periplasmic binding protein-like II"/>
    <property type="match status" value="4"/>
</dbReference>
<keyword evidence="5" id="KW-0997">Cell inner membrane</keyword>
<dbReference type="InterPro" id="IPR004358">
    <property type="entry name" value="Sig_transdc_His_kin-like_C"/>
</dbReference>
<feature type="domain" description="Response regulatory" evidence="20">
    <location>
        <begin position="1007"/>
        <end position="1126"/>
    </location>
</feature>
<keyword evidence="8 17" id="KW-0812">Transmembrane</keyword>
<keyword evidence="14 17" id="KW-0472">Membrane</keyword>
<evidence type="ECO:0000256" key="14">
    <source>
        <dbReference type="ARBA" id="ARBA00023136"/>
    </source>
</evidence>
<dbReference type="InterPro" id="IPR003594">
    <property type="entry name" value="HATPase_dom"/>
</dbReference>
<evidence type="ECO:0000256" key="1">
    <source>
        <dbReference type="ARBA" id="ARBA00000085"/>
    </source>
</evidence>
<dbReference type="InterPro" id="IPR001638">
    <property type="entry name" value="Solute-binding_3/MltF_N"/>
</dbReference>
<dbReference type="GO" id="GO:0009927">
    <property type="term" value="F:histidine phosphotransfer kinase activity"/>
    <property type="evidence" value="ECO:0007669"/>
    <property type="project" value="TreeGrafter"/>
</dbReference>
<dbReference type="Gene3D" id="3.40.50.2300">
    <property type="match status" value="1"/>
</dbReference>
<dbReference type="STRING" id="945543.VIBR0546_19983"/>
<evidence type="ECO:0000256" key="3">
    <source>
        <dbReference type="ARBA" id="ARBA00012438"/>
    </source>
</evidence>
<proteinExistence type="predicted"/>
<dbReference type="InterPro" id="IPR036097">
    <property type="entry name" value="HisK_dim/P_sf"/>
</dbReference>
<dbReference type="PROSITE" id="PS50110">
    <property type="entry name" value="RESPONSE_REGULATORY"/>
    <property type="match status" value="1"/>
</dbReference>
<keyword evidence="18" id="KW-0732">Signal</keyword>
<evidence type="ECO:0000256" key="16">
    <source>
        <dbReference type="PROSITE-ProRule" id="PRU00169"/>
    </source>
</evidence>
<feature type="domain" description="HPt" evidence="21">
    <location>
        <begin position="1132"/>
        <end position="1235"/>
    </location>
</feature>
<dbReference type="CDD" id="cd16922">
    <property type="entry name" value="HATPase_EvgS-ArcB-TorS-like"/>
    <property type="match status" value="1"/>
</dbReference>
<evidence type="ECO:0000256" key="6">
    <source>
        <dbReference type="ARBA" id="ARBA00022553"/>
    </source>
</evidence>
<keyword evidence="13" id="KW-0902">Two-component regulatory system</keyword>
<comment type="subcellular location">
    <subcellularLocation>
        <location evidence="2">Cell inner membrane</location>
        <topology evidence="2">Multi-pass membrane protein</topology>
    </subcellularLocation>
</comment>
<dbReference type="GO" id="GO:0016787">
    <property type="term" value="F:hydrolase activity"/>
    <property type="evidence" value="ECO:0007669"/>
    <property type="project" value="UniProtKB-KW"/>
</dbReference>
<dbReference type="EMBL" id="AEVS01000088">
    <property type="protein sequence ID" value="EGA64367.1"/>
    <property type="molecule type" value="Genomic_DNA"/>
</dbReference>
<comment type="caution">
    <text evidence="22">The sequence shown here is derived from an EMBL/GenBank/DDBJ whole genome shotgun (WGS) entry which is preliminary data.</text>
</comment>
<dbReference type="Gene3D" id="1.10.287.130">
    <property type="match status" value="1"/>
</dbReference>
<keyword evidence="12 17" id="KW-1133">Transmembrane helix</keyword>
<evidence type="ECO:0000256" key="17">
    <source>
        <dbReference type="SAM" id="Phobius"/>
    </source>
</evidence>
<dbReference type="Pfam" id="PF02518">
    <property type="entry name" value="HATPase_c"/>
    <property type="match status" value="1"/>
</dbReference>
<dbReference type="InterPro" id="IPR011006">
    <property type="entry name" value="CheY-like_superfamily"/>
</dbReference>
<feature type="modified residue" description="Phosphohistidine" evidence="15">
    <location>
        <position position="1181"/>
    </location>
</feature>
<dbReference type="PROSITE" id="PS50894">
    <property type="entry name" value="HPT"/>
    <property type="match status" value="1"/>
</dbReference>
<evidence type="ECO:0000313" key="23">
    <source>
        <dbReference type="Proteomes" id="UP000004371"/>
    </source>
</evidence>
<dbReference type="Gene3D" id="3.30.565.10">
    <property type="entry name" value="Histidine kinase-like ATPase, C-terminal domain"/>
    <property type="match status" value="1"/>
</dbReference>
<evidence type="ECO:0000256" key="2">
    <source>
        <dbReference type="ARBA" id="ARBA00004429"/>
    </source>
</evidence>
<dbReference type="GO" id="GO:0000155">
    <property type="term" value="F:phosphorelay sensor kinase activity"/>
    <property type="evidence" value="ECO:0007669"/>
    <property type="project" value="InterPro"/>
</dbReference>
<dbReference type="Pfam" id="PF00497">
    <property type="entry name" value="SBP_bac_3"/>
    <property type="match status" value="1"/>
</dbReference>
<dbReference type="SMART" id="SM00388">
    <property type="entry name" value="HisKA"/>
    <property type="match status" value="1"/>
</dbReference>
<feature type="signal peptide" evidence="18">
    <location>
        <begin position="1"/>
        <end position="19"/>
    </location>
</feature>
<dbReference type="SUPFAM" id="SSF55874">
    <property type="entry name" value="ATPase domain of HSP90 chaperone/DNA topoisomerase II/histidine kinase"/>
    <property type="match status" value="1"/>
</dbReference>
<dbReference type="PRINTS" id="PR00344">
    <property type="entry name" value="BCTRLSENSOR"/>
</dbReference>
<gene>
    <name evidence="22" type="ORF">VIBR0546_19983</name>
</gene>
<evidence type="ECO:0000256" key="7">
    <source>
        <dbReference type="ARBA" id="ARBA00022679"/>
    </source>
</evidence>
<dbReference type="AlphaFoldDB" id="E8LXZ4"/>
<evidence type="ECO:0000256" key="10">
    <source>
        <dbReference type="ARBA" id="ARBA00022801"/>
    </source>
</evidence>
<dbReference type="Pfam" id="PF01627">
    <property type="entry name" value="Hpt"/>
    <property type="match status" value="1"/>
</dbReference>
<keyword evidence="7" id="KW-0808">Transferase</keyword>